<reference evidence="1 2" key="1">
    <citation type="journal article" date="2023" name="Int. J. Mol. Sci.">
        <title>De Novo Assembly and Annotation of 11 Diverse Shrub Willow (Salix) Genomes Reveals Novel Gene Organization in Sex-Linked Regions.</title>
        <authorList>
            <person name="Hyden B."/>
            <person name="Feng K."/>
            <person name="Yates T.B."/>
            <person name="Jawdy S."/>
            <person name="Cereghino C."/>
            <person name="Smart L.B."/>
            <person name="Muchero W."/>
        </authorList>
    </citation>
    <scope>NUCLEOTIDE SEQUENCE [LARGE SCALE GENOMIC DNA]</scope>
    <source>
        <tissue evidence="1">Shoot tip</tissue>
    </source>
</reference>
<evidence type="ECO:0000313" key="2">
    <source>
        <dbReference type="Proteomes" id="UP001162972"/>
    </source>
</evidence>
<accession>A0AAD6KSR1</accession>
<feature type="non-terminal residue" evidence="1">
    <location>
        <position position="79"/>
    </location>
</feature>
<dbReference type="Proteomes" id="UP001162972">
    <property type="component" value="Chromosome 1"/>
</dbReference>
<sequence length="79" mass="9156">MVLPVNRSHASSFLLLACWLTWKSRKRRLPTVCSTDLAACDYAKENHLDLDNYYCATRRNRGPIRAAMDFLAYRILAHL</sequence>
<dbReference type="EMBL" id="JAPFFJ010000005">
    <property type="protein sequence ID" value="KAJ6427834.1"/>
    <property type="molecule type" value="Genomic_DNA"/>
</dbReference>
<evidence type="ECO:0000313" key="1">
    <source>
        <dbReference type="EMBL" id="KAJ6427834.1"/>
    </source>
</evidence>
<proteinExistence type="predicted"/>
<dbReference type="PROSITE" id="PS51257">
    <property type="entry name" value="PROKAR_LIPOPROTEIN"/>
    <property type="match status" value="1"/>
</dbReference>
<comment type="caution">
    <text evidence="1">The sequence shown here is derived from an EMBL/GenBank/DDBJ whole genome shotgun (WGS) entry which is preliminary data.</text>
</comment>
<keyword evidence="2" id="KW-1185">Reference proteome</keyword>
<organism evidence="1 2">
    <name type="scientific">Salix udensis</name>
    <dbReference type="NCBI Taxonomy" id="889485"/>
    <lineage>
        <taxon>Eukaryota</taxon>
        <taxon>Viridiplantae</taxon>
        <taxon>Streptophyta</taxon>
        <taxon>Embryophyta</taxon>
        <taxon>Tracheophyta</taxon>
        <taxon>Spermatophyta</taxon>
        <taxon>Magnoliopsida</taxon>
        <taxon>eudicotyledons</taxon>
        <taxon>Gunneridae</taxon>
        <taxon>Pentapetalae</taxon>
        <taxon>rosids</taxon>
        <taxon>fabids</taxon>
        <taxon>Malpighiales</taxon>
        <taxon>Salicaceae</taxon>
        <taxon>Saliceae</taxon>
        <taxon>Salix</taxon>
    </lineage>
</organism>
<name>A0AAD6KSR1_9ROSI</name>
<protein>
    <submittedName>
        <fullName evidence="1">Uncharacterized protein</fullName>
    </submittedName>
</protein>
<gene>
    <name evidence="1" type="ORF">OIU84_023274</name>
</gene>
<dbReference type="AlphaFoldDB" id="A0AAD6KSR1"/>